<name>A0ABU2JC35_9ACTN</name>
<gene>
    <name evidence="3" type="ORF">RM423_14220</name>
</gene>
<evidence type="ECO:0000256" key="1">
    <source>
        <dbReference type="SAM" id="MobiDB-lite"/>
    </source>
</evidence>
<feature type="transmembrane region" description="Helical" evidence="2">
    <location>
        <begin position="91"/>
        <end position="113"/>
    </location>
</feature>
<evidence type="ECO:0000256" key="2">
    <source>
        <dbReference type="SAM" id="Phobius"/>
    </source>
</evidence>
<evidence type="ECO:0000313" key="3">
    <source>
        <dbReference type="EMBL" id="MDT0262548.1"/>
    </source>
</evidence>
<keyword evidence="2" id="KW-1133">Transmembrane helix</keyword>
<feature type="transmembrane region" description="Helical" evidence="2">
    <location>
        <begin position="60"/>
        <end position="79"/>
    </location>
</feature>
<sequence length="264" mass="27682">MSTHELQHTRTMRIPRSRGAVSGLLIIILGAWGALIPFIGPWFDYSYQSGRSWDWTAARGWLEVLPGVVAIVGGLLLLVSANRVTASLGGWLAALAGAWFIIGQSLAALFHLGSVGAPLSTHTSGIAIAQLGYFYGLGALILFLAAFALGRLAVVGVRDVRAAERRSERKRATDLDTDQPLSGAAGRPGQGLPPGSDTVPTGSTERLHDETSIRGDAGLNRDASLNRDAGLNRADLPNRGDFPDGGTGRGATRATGNQPPEGGR</sequence>
<evidence type="ECO:0008006" key="5">
    <source>
        <dbReference type="Google" id="ProtNLM"/>
    </source>
</evidence>
<feature type="region of interest" description="Disordered" evidence="1">
    <location>
        <begin position="165"/>
        <end position="264"/>
    </location>
</feature>
<proteinExistence type="predicted"/>
<dbReference type="RefSeq" id="WP_311423697.1">
    <property type="nucleotide sequence ID" value="NZ_JAVREH010000019.1"/>
</dbReference>
<protein>
    <recommendedName>
        <fullName evidence="5">Secreted protein</fullName>
    </recommendedName>
</protein>
<feature type="compositionally biased region" description="Basic and acidic residues" evidence="1">
    <location>
        <begin position="165"/>
        <end position="174"/>
    </location>
</feature>
<feature type="transmembrane region" description="Helical" evidence="2">
    <location>
        <begin position="20"/>
        <end position="40"/>
    </location>
</feature>
<reference evidence="4" key="1">
    <citation type="submission" date="2023-07" db="EMBL/GenBank/DDBJ databases">
        <title>30 novel species of actinomycetes from the DSMZ collection.</title>
        <authorList>
            <person name="Nouioui I."/>
        </authorList>
    </citation>
    <scope>NUCLEOTIDE SEQUENCE [LARGE SCALE GENOMIC DNA]</scope>
    <source>
        <strain evidence="4">DSM 44399</strain>
    </source>
</reference>
<organism evidence="3 4">
    <name type="scientific">Jatrophihabitans lederbergiae</name>
    <dbReference type="NCBI Taxonomy" id="3075547"/>
    <lineage>
        <taxon>Bacteria</taxon>
        <taxon>Bacillati</taxon>
        <taxon>Actinomycetota</taxon>
        <taxon>Actinomycetes</taxon>
        <taxon>Jatrophihabitantales</taxon>
        <taxon>Jatrophihabitantaceae</taxon>
        <taxon>Jatrophihabitans</taxon>
    </lineage>
</organism>
<keyword evidence="2" id="KW-0472">Membrane</keyword>
<keyword evidence="4" id="KW-1185">Reference proteome</keyword>
<keyword evidence="2" id="KW-0812">Transmembrane</keyword>
<comment type="caution">
    <text evidence="3">The sequence shown here is derived from an EMBL/GenBank/DDBJ whole genome shotgun (WGS) entry which is preliminary data.</text>
</comment>
<feature type="transmembrane region" description="Helical" evidence="2">
    <location>
        <begin position="133"/>
        <end position="157"/>
    </location>
</feature>
<dbReference type="EMBL" id="JAVREH010000019">
    <property type="protein sequence ID" value="MDT0262548.1"/>
    <property type="molecule type" value="Genomic_DNA"/>
</dbReference>
<accession>A0ABU2JC35</accession>
<evidence type="ECO:0000313" key="4">
    <source>
        <dbReference type="Proteomes" id="UP001183176"/>
    </source>
</evidence>
<dbReference type="Proteomes" id="UP001183176">
    <property type="component" value="Unassembled WGS sequence"/>
</dbReference>